<dbReference type="SMART" id="SM00382">
    <property type="entry name" value="AAA"/>
    <property type="match status" value="2"/>
</dbReference>
<evidence type="ECO:0000256" key="1">
    <source>
        <dbReference type="ARBA" id="ARBA00005417"/>
    </source>
</evidence>
<dbReference type="InterPro" id="IPR003439">
    <property type="entry name" value="ABC_transporter-like_ATP-bd"/>
</dbReference>
<feature type="domain" description="ABC transporter" evidence="5">
    <location>
        <begin position="289"/>
        <end position="536"/>
    </location>
</feature>
<reference evidence="6 7" key="1">
    <citation type="journal article" date="2011" name="J. Bacteriol.">
        <title>Complete genome sequence and updated annotation of Desulfovibrio alaskensis G20.</title>
        <authorList>
            <person name="Hauser L.J."/>
            <person name="Land M.L."/>
            <person name="Brown S.D."/>
            <person name="Larimer F."/>
            <person name="Keller K.L."/>
            <person name="Rapp-Giles B.J."/>
            <person name="Price M.N."/>
            <person name="Lin M."/>
            <person name="Bruce D.C."/>
            <person name="Detter J.C."/>
            <person name="Tapia R."/>
            <person name="Han C.S."/>
            <person name="Goodwin L.A."/>
            <person name="Cheng J.F."/>
            <person name="Pitluck S."/>
            <person name="Copeland A."/>
            <person name="Lucas S."/>
            <person name="Nolan M."/>
            <person name="Lapidus A.L."/>
            <person name="Palumbo A.V."/>
            <person name="Wall J.D."/>
        </authorList>
    </citation>
    <scope>NUCLEOTIDE SEQUENCE [LARGE SCALE GENOMIC DNA]</scope>
    <source>
        <strain evidence="7">ATCC BAA 1058 / DSM 17464 / G20</strain>
    </source>
</reference>
<dbReference type="GO" id="GO:0005524">
    <property type="term" value="F:ATP binding"/>
    <property type="evidence" value="ECO:0007669"/>
    <property type="project" value="UniProtKB-KW"/>
</dbReference>
<dbReference type="InterPro" id="IPR003593">
    <property type="entry name" value="AAA+_ATPase"/>
</dbReference>
<dbReference type="GO" id="GO:0055085">
    <property type="term" value="P:transmembrane transport"/>
    <property type="evidence" value="ECO:0007669"/>
    <property type="project" value="UniProtKB-ARBA"/>
</dbReference>
<dbReference type="EC" id="3.6.3.30" evidence="6"/>
<dbReference type="CDD" id="cd03257">
    <property type="entry name" value="ABC_NikE_OppD_transporters"/>
    <property type="match status" value="2"/>
</dbReference>
<dbReference type="STRING" id="207559.Dde_0451"/>
<dbReference type="Proteomes" id="UP000002710">
    <property type="component" value="Chromosome"/>
</dbReference>
<evidence type="ECO:0000256" key="2">
    <source>
        <dbReference type="ARBA" id="ARBA00022448"/>
    </source>
</evidence>
<dbReference type="PROSITE" id="PS50893">
    <property type="entry name" value="ABC_TRANSPORTER_2"/>
    <property type="match status" value="2"/>
</dbReference>
<dbReference type="GO" id="GO:0015833">
    <property type="term" value="P:peptide transport"/>
    <property type="evidence" value="ECO:0007669"/>
    <property type="project" value="InterPro"/>
</dbReference>
<dbReference type="Pfam" id="PF00005">
    <property type="entry name" value="ABC_tran"/>
    <property type="match status" value="2"/>
</dbReference>
<dbReference type="AlphaFoldDB" id="Q315Z4"/>
<dbReference type="eggNOG" id="COG4172">
    <property type="taxonomic scope" value="Bacteria"/>
</dbReference>
<evidence type="ECO:0000313" key="7">
    <source>
        <dbReference type="Proteomes" id="UP000002710"/>
    </source>
</evidence>
<dbReference type="KEGG" id="dde:Dde_0451"/>
<dbReference type="InterPro" id="IPR017871">
    <property type="entry name" value="ABC_transporter-like_CS"/>
</dbReference>
<evidence type="ECO:0000256" key="4">
    <source>
        <dbReference type="ARBA" id="ARBA00022840"/>
    </source>
</evidence>
<proteinExistence type="inferred from homology"/>
<dbReference type="InterPro" id="IPR050319">
    <property type="entry name" value="ABC_transp_ATP-bind"/>
</dbReference>
<keyword evidence="3" id="KW-0547">Nucleotide-binding</keyword>
<dbReference type="NCBIfam" id="NF008453">
    <property type="entry name" value="PRK11308.1"/>
    <property type="match status" value="2"/>
</dbReference>
<dbReference type="PANTHER" id="PTHR43776">
    <property type="entry name" value="TRANSPORT ATP-BINDING PROTEIN"/>
    <property type="match status" value="1"/>
</dbReference>
<evidence type="ECO:0000313" key="6">
    <source>
        <dbReference type="EMBL" id="ABB37252.1"/>
    </source>
</evidence>
<dbReference type="NCBIfam" id="NF007739">
    <property type="entry name" value="PRK10419.1"/>
    <property type="match status" value="2"/>
</dbReference>
<evidence type="ECO:0000259" key="5">
    <source>
        <dbReference type="PROSITE" id="PS50893"/>
    </source>
</evidence>
<name>Q315Z4_OLEA2</name>
<evidence type="ECO:0000256" key="3">
    <source>
        <dbReference type="ARBA" id="ARBA00022741"/>
    </source>
</evidence>
<keyword evidence="2" id="KW-0813">Transport</keyword>
<dbReference type="PANTHER" id="PTHR43776:SF7">
    <property type="entry name" value="D,D-DIPEPTIDE TRANSPORT ATP-BINDING PROTEIN DDPF-RELATED"/>
    <property type="match status" value="1"/>
</dbReference>
<dbReference type="Gene3D" id="3.40.50.300">
    <property type="entry name" value="P-loop containing nucleotide triphosphate hydrolases"/>
    <property type="match status" value="2"/>
</dbReference>
<organism evidence="6 7">
    <name type="scientific">Oleidesulfovibrio alaskensis (strain ATCC BAA-1058 / DSM 17464 / G20)</name>
    <name type="common">Desulfovibrio alaskensis</name>
    <dbReference type="NCBI Taxonomy" id="207559"/>
    <lineage>
        <taxon>Bacteria</taxon>
        <taxon>Pseudomonadati</taxon>
        <taxon>Thermodesulfobacteriota</taxon>
        <taxon>Desulfovibrionia</taxon>
        <taxon>Desulfovibrionales</taxon>
        <taxon>Desulfovibrionaceae</taxon>
        <taxon>Oleidesulfovibrio</taxon>
    </lineage>
</organism>
<dbReference type="RefSeq" id="WP_011366580.1">
    <property type="nucleotide sequence ID" value="NC_007519.1"/>
</dbReference>
<comment type="similarity">
    <text evidence="1">Belongs to the ABC transporter superfamily.</text>
</comment>
<keyword evidence="4" id="KW-0067">ATP-binding</keyword>
<feature type="domain" description="ABC transporter" evidence="5">
    <location>
        <begin position="17"/>
        <end position="268"/>
    </location>
</feature>
<dbReference type="InterPro" id="IPR027417">
    <property type="entry name" value="P-loop_NTPase"/>
</dbReference>
<dbReference type="PROSITE" id="PS00211">
    <property type="entry name" value="ABC_TRANSPORTER_1"/>
    <property type="match status" value="2"/>
</dbReference>
<dbReference type="Pfam" id="PF08352">
    <property type="entry name" value="oligo_HPY"/>
    <property type="match status" value="2"/>
</dbReference>
<dbReference type="GO" id="GO:0016887">
    <property type="term" value="F:ATP hydrolysis activity"/>
    <property type="evidence" value="ECO:0007669"/>
    <property type="project" value="InterPro"/>
</dbReference>
<dbReference type="InterPro" id="IPR013563">
    <property type="entry name" value="Oligopep_ABC_C"/>
</dbReference>
<sequence length="552" mass="59791">MTQADNDVLLAVEGLRIRFDGPAAEAEKAGGTGQDVVRGVSFCLRRGRVLGIVGESGSGKSLTARALMGLLPAGARICGGTIEYGGNNLAGLDDDAMRLLRGRRIAMLFQDPLSSFNPLHRIGRQIGETLAVHSGWKTARIRRRVASLLEQAGMDEPQRIMDSFPHQLSGGQRQRAMLAMALAGGPEILIADEPTTALDAAVQRQVIDLLLALRASLGLSLVVISHDLPMMRLLADDLCVMQDGCVVESGPAERVFAAPQHPYTRMLLDSGADEQPVPVDAAAPEVLRVQGLDVRYPAGQALPFTPRRYHHAVRDVSFTVRRGECLGVVGESGSGKSSLGLAVLRLIRSQGSILFEGAPLHTLDEKQLRPRRSRLQIVFQDPLAALNPRLSVQECIAEGLHARGELSRAETEERVIRAMREVELDPAMRHRYPHEFSGGQCQRVCLARALVMQPGCIVFDEPTSSLDRNTQFQVVRLLRALQQRHGMAGIFIAHDLSLVRRICHRVLVMQGGQVVEAGDTATVFAAPRHAYTRRLLEAAPAGLQSAAGGITG</sequence>
<protein>
    <submittedName>
        <fullName evidence="6">Nickel-transporting ATPase., Fe(3+)-transporting ATPase</fullName>
        <ecNumber evidence="6">3.6.3.24</ecNumber>
        <ecNumber evidence="6">3.6.3.30</ecNumber>
    </submittedName>
</protein>
<dbReference type="SUPFAM" id="SSF52540">
    <property type="entry name" value="P-loop containing nucleoside triphosphate hydrolases"/>
    <property type="match status" value="2"/>
</dbReference>
<dbReference type="HOGENOM" id="CLU_000604_86_2_7"/>
<accession>Q315Z4</accession>
<keyword evidence="7" id="KW-1185">Reference proteome</keyword>
<keyword evidence="6" id="KW-0378">Hydrolase</keyword>
<dbReference type="EC" id="3.6.3.24" evidence="6"/>
<gene>
    <name evidence="6" type="ordered locus">Dde_0451</name>
</gene>
<dbReference type="EMBL" id="CP000112">
    <property type="protein sequence ID" value="ABB37252.1"/>
    <property type="molecule type" value="Genomic_DNA"/>
</dbReference>